<name>A0AB39S3J0_9ACTN</name>
<evidence type="ECO:0008006" key="4">
    <source>
        <dbReference type="Google" id="ProtNLM"/>
    </source>
</evidence>
<proteinExistence type="predicted"/>
<evidence type="ECO:0000313" key="3">
    <source>
        <dbReference type="EMBL" id="XDQ61263.1"/>
    </source>
</evidence>
<feature type="coiled-coil region" evidence="1">
    <location>
        <begin position="555"/>
        <end position="609"/>
    </location>
</feature>
<dbReference type="InterPro" id="IPR027417">
    <property type="entry name" value="P-loop_NTPase"/>
</dbReference>
<reference evidence="3" key="1">
    <citation type="submission" date="2024-07" db="EMBL/GenBank/DDBJ databases">
        <authorList>
            <person name="Yu S.T."/>
        </authorList>
    </citation>
    <scope>NUCLEOTIDE SEQUENCE</scope>
    <source>
        <strain evidence="3">R35</strain>
    </source>
</reference>
<organism evidence="3">
    <name type="scientific">Streptomyces sp. R35</name>
    <dbReference type="NCBI Taxonomy" id="3238630"/>
    <lineage>
        <taxon>Bacteria</taxon>
        <taxon>Bacillati</taxon>
        <taxon>Actinomycetota</taxon>
        <taxon>Actinomycetes</taxon>
        <taxon>Kitasatosporales</taxon>
        <taxon>Streptomycetaceae</taxon>
        <taxon>Streptomyces</taxon>
    </lineage>
</organism>
<feature type="region of interest" description="Disordered" evidence="2">
    <location>
        <begin position="609"/>
        <end position="642"/>
    </location>
</feature>
<evidence type="ECO:0000256" key="2">
    <source>
        <dbReference type="SAM" id="MobiDB-lite"/>
    </source>
</evidence>
<sequence length="773" mass="84476">MASVSGDIWHDNPFPLIPVVRLGPSADLGAAPVEAADSGNATVGTPTLEELSQLVDDYLAERPAGGRRGRTIALVGEFGLGKSHALREVYAALGARPDGPAMWIVDEPAQDMGRMYRDRLRGPGDTPRGRRAFEELVRDYYAYVTANRVGEQGSDPRLGTLDEIAAGLRDRSLDPDKVVSALRYDPEVIHADLRGTLGEVTEHRRFATALALLQEPPFTRMVWRWLNGEEPAEPLRERGITEAIGPSGGAGGQQYAAAGIDRVFDALAVQGFLHGRVGSPYVLLMDSLEKVLDWPEENRRTFVDAFERLVNIYASRGGLLVFCVSPDGLQALRASVHERVVQLWPTGFSERLTGELVAAYVDAGPGRSIPRARRSSGPFGPDALRLLYELTEGVPREVLRTCRQAWQLSEDRDGAVREVTAAAVLEAVSFLHEKVSKREVTADVHKALDLGQWRIASSDPVPARVSSPPDTDEEVLYWLAPAPNTYLAVILTRSVLLAGDAERIAAHVHGLRNAVHPARFEALLVVNGHVSQPMQDRLARSIGSRPLVYRQGPFAQSVDEALRQLGRRLEEVRREEDIVQLGERMRRDLERQTAQLTELRQAMATLTLEARPGTALPRTEPSTPQLTGPVPEAPSEPEQAAADLPGPVRRRFREALAVLDTVTRRVAGRTMTRRSAATPAELGALGCATLVRALTEDFRGSVAAWHRTALRGVPTDDQLSELRRICREYETAVEVLPVHLLGSAGQAHPLTAARTVEVLAEEVWGTLSAATVP</sequence>
<protein>
    <recommendedName>
        <fullName evidence="4">AAA+ ATPase domain-containing protein</fullName>
    </recommendedName>
</protein>
<evidence type="ECO:0000256" key="1">
    <source>
        <dbReference type="SAM" id="Coils"/>
    </source>
</evidence>
<dbReference type="SUPFAM" id="SSF52540">
    <property type="entry name" value="P-loop containing nucleoside triphosphate hydrolases"/>
    <property type="match status" value="2"/>
</dbReference>
<dbReference type="EMBL" id="CP163440">
    <property type="protein sequence ID" value="XDQ61263.1"/>
    <property type="molecule type" value="Genomic_DNA"/>
</dbReference>
<keyword evidence="1" id="KW-0175">Coiled coil</keyword>
<dbReference type="RefSeq" id="WP_369257085.1">
    <property type="nucleotide sequence ID" value="NZ_CP163440.1"/>
</dbReference>
<gene>
    <name evidence="3" type="ORF">AB5J50_10980</name>
</gene>
<dbReference type="AlphaFoldDB" id="A0AB39S3J0"/>
<accession>A0AB39S3J0</accession>